<proteinExistence type="predicted"/>
<sequence>MHNSYIPLNPEVQEGVDSFSNFDTSEVGAQSINQLLKHSAYAKDVASLSCAQISVNYVEGKVWGDLFTTPLEFKGSAEVVCFVIDVMVYDSKVKLIQTEDMNYVQRMGSGFRLGVAAGDAKVKLTADIQQIAALVELNQTTVFMESKIFGIKTHKMDFQKFPLFNLTSNDFASIHKHIGITAANLTDFIVEHPEELVPQPVGQSILGGPSYSTFNMVWSHHFALEGITNGRSIKKQLEHINYHHPKIYQQNLLIPIVTSVYQEFGCKDTDSYPTWENKDTAYHILQKGK</sequence>
<name>A0A923PHI8_9BACT</name>
<organism evidence="1 2">
    <name type="scientific">Neolewinella lacunae</name>
    <dbReference type="NCBI Taxonomy" id="1517758"/>
    <lineage>
        <taxon>Bacteria</taxon>
        <taxon>Pseudomonadati</taxon>
        <taxon>Bacteroidota</taxon>
        <taxon>Saprospiria</taxon>
        <taxon>Saprospirales</taxon>
        <taxon>Lewinellaceae</taxon>
        <taxon>Neolewinella</taxon>
    </lineage>
</organism>
<dbReference type="AlphaFoldDB" id="A0A923PHI8"/>
<keyword evidence="2" id="KW-1185">Reference proteome</keyword>
<evidence type="ECO:0000313" key="1">
    <source>
        <dbReference type="EMBL" id="MBC6994185.1"/>
    </source>
</evidence>
<evidence type="ECO:0000313" key="2">
    <source>
        <dbReference type="Proteomes" id="UP000650081"/>
    </source>
</evidence>
<dbReference type="Proteomes" id="UP000650081">
    <property type="component" value="Unassembled WGS sequence"/>
</dbReference>
<reference evidence="1" key="1">
    <citation type="submission" date="2020-08" db="EMBL/GenBank/DDBJ databases">
        <title>Lewinella bacteria from marine environments.</title>
        <authorList>
            <person name="Zhong Y."/>
        </authorList>
    </citation>
    <scope>NUCLEOTIDE SEQUENCE</scope>
    <source>
        <strain evidence="1">KCTC 42187</strain>
    </source>
</reference>
<accession>A0A923PHI8</accession>
<dbReference type="RefSeq" id="WP_187466270.1">
    <property type="nucleotide sequence ID" value="NZ_JACSIT010000091.1"/>
</dbReference>
<gene>
    <name evidence="1" type="ORF">H9S92_08430</name>
</gene>
<comment type="caution">
    <text evidence="1">The sequence shown here is derived from an EMBL/GenBank/DDBJ whole genome shotgun (WGS) entry which is preliminary data.</text>
</comment>
<protein>
    <submittedName>
        <fullName evidence="1">Uncharacterized protein</fullName>
    </submittedName>
</protein>
<dbReference type="EMBL" id="JACSIT010000091">
    <property type="protein sequence ID" value="MBC6994185.1"/>
    <property type="molecule type" value="Genomic_DNA"/>
</dbReference>